<protein>
    <recommendedName>
        <fullName evidence="3">LAGLIDADG endonuclease</fullName>
    </recommendedName>
</protein>
<keyword evidence="2" id="KW-1185">Reference proteome</keyword>
<gene>
    <name evidence="1" type="ORF">JQC72_12530</name>
</gene>
<comment type="caution">
    <text evidence="1">The sequence shown here is derived from an EMBL/GenBank/DDBJ whole genome shotgun (WGS) entry which is preliminary data.</text>
</comment>
<organism evidence="1 2">
    <name type="scientific">Polycladomyces zharkentensis</name>
    <dbReference type="NCBI Taxonomy" id="2807616"/>
    <lineage>
        <taxon>Bacteria</taxon>
        <taxon>Bacillati</taxon>
        <taxon>Bacillota</taxon>
        <taxon>Bacilli</taxon>
        <taxon>Bacillales</taxon>
        <taxon>Thermoactinomycetaceae</taxon>
        <taxon>Polycladomyces</taxon>
    </lineage>
</organism>
<dbReference type="EMBL" id="JAFHAP010000011">
    <property type="protein sequence ID" value="MBN2910323.1"/>
    <property type="molecule type" value="Genomic_DNA"/>
</dbReference>
<evidence type="ECO:0008006" key="3">
    <source>
        <dbReference type="Google" id="ProtNLM"/>
    </source>
</evidence>
<evidence type="ECO:0000313" key="1">
    <source>
        <dbReference type="EMBL" id="MBN2910323.1"/>
    </source>
</evidence>
<sequence length="64" mass="7689">MKKRKTGFFGSTDTIDLMIYFSGDHRERVKITLASHLDMDELTLYEREIRVDKYISENMKRARM</sequence>
<dbReference type="Proteomes" id="UP001177120">
    <property type="component" value="Unassembled WGS sequence"/>
</dbReference>
<evidence type="ECO:0000313" key="2">
    <source>
        <dbReference type="Proteomes" id="UP001177120"/>
    </source>
</evidence>
<accession>A0ABS2WLA9</accession>
<reference evidence="1" key="1">
    <citation type="journal article" date="2024" name="Int. J. Syst. Evol. Microbiol.">
        <title>Polycladomyces zharkentensis sp. nov., a novel thermophilic cellulose- and starch-degrading member of the Bacillota from a geothermal aquifer in Kazakhstan.</title>
        <authorList>
            <person name="Mashzhan A."/>
            <person name="Kistaubayeva A."/>
            <person name="Javier-Lopez R."/>
            <person name="Bissenova U."/>
            <person name="Bissenbay A."/>
            <person name="Birkeland N.K."/>
        </authorList>
    </citation>
    <scope>NUCLEOTIDE SEQUENCE</scope>
    <source>
        <strain evidence="1">ZKZ2T</strain>
    </source>
</reference>
<name>A0ABS2WLA9_9BACL</name>
<dbReference type="RefSeq" id="WP_205496153.1">
    <property type="nucleotide sequence ID" value="NZ_JAFHAP010000011.1"/>
</dbReference>
<proteinExistence type="predicted"/>